<evidence type="ECO:0000256" key="20">
    <source>
        <dbReference type="ARBA" id="ARBA00036239"/>
    </source>
</evidence>
<evidence type="ECO:0000256" key="7">
    <source>
        <dbReference type="ARBA" id="ARBA00022692"/>
    </source>
</evidence>
<feature type="transmembrane region" description="Helical" evidence="25">
    <location>
        <begin position="876"/>
        <end position="894"/>
    </location>
</feature>
<comment type="caution">
    <text evidence="25">Lacks conserved residue(s) required for the propagation of feature annotation.</text>
</comment>
<feature type="transmembrane region" description="Helical" evidence="25">
    <location>
        <begin position="1475"/>
        <end position="1493"/>
    </location>
</feature>
<dbReference type="PROSITE" id="PS50096">
    <property type="entry name" value="IQ"/>
    <property type="match status" value="1"/>
</dbReference>
<dbReference type="GO" id="GO:0019228">
    <property type="term" value="P:neuronal action potential"/>
    <property type="evidence" value="ECO:0007669"/>
    <property type="project" value="TreeGrafter"/>
</dbReference>
<evidence type="ECO:0000256" key="8">
    <source>
        <dbReference type="ARBA" id="ARBA00022737"/>
    </source>
</evidence>
<dbReference type="Gene3D" id="1.10.287.70">
    <property type="match status" value="4"/>
</dbReference>
<dbReference type="InterPro" id="IPR058542">
    <property type="entry name" value="IQ_SCN5A_C"/>
</dbReference>
<evidence type="ECO:0000256" key="4">
    <source>
        <dbReference type="ARBA" id="ARBA00022461"/>
    </source>
</evidence>
<evidence type="ECO:0000256" key="26">
    <source>
        <dbReference type="SAM" id="MobiDB-lite"/>
    </source>
</evidence>
<evidence type="ECO:0000259" key="30">
    <source>
        <dbReference type="Pfam" id="PF24609"/>
    </source>
</evidence>
<evidence type="ECO:0000256" key="6">
    <source>
        <dbReference type="ARBA" id="ARBA00022553"/>
    </source>
</evidence>
<keyword evidence="15" id="KW-1015">Disulfide bond</keyword>
<reference evidence="32" key="1">
    <citation type="journal article" date="2014" name="PLoS ONE">
        <title>The genome and linkage map of the northern pike (Esox lucius): conserved synteny revealed between the salmonid sister group and the Neoteleostei.</title>
        <authorList>
            <person name="Rondeau E.B."/>
            <person name="Minkley D.R."/>
            <person name="Leong J.S."/>
            <person name="Messmer A.M."/>
            <person name="Jantzen J.R."/>
            <person name="von Schalburg K.R."/>
            <person name="Lemon C."/>
            <person name="Bird N.H."/>
            <person name="Koop B.F."/>
        </authorList>
    </citation>
    <scope>NUCLEOTIDE SEQUENCE</scope>
</reference>
<evidence type="ECO:0000259" key="29">
    <source>
        <dbReference type="Pfam" id="PF11933"/>
    </source>
</evidence>
<comment type="catalytic activity">
    <reaction evidence="20">
        <text>Na(+)(in) = Na(+)(out)</text>
        <dbReference type="Rhea" id="RHEA:34963"/>
        <dbReference type="ChEBI" id="CHEBI:29101"/>
    </reaction>
</comment>
<proteinExistence type="inferred from homology"/>
<evidence type="ECO:0000313" key="32">
    <source>
        <dbReference type="Proteomes" id="UP000265140"/>
    </source>
</evidence>
<dbReference type="SMART" id="SM00015">
    <property type="entry name" value="IQ"/>
    <property type="match status" value="1"/>
</dbReference>
<feature type="transmembrane region" description="Helical" evidence="25">
    <location>
        <begin position="1393"/>
        <end position="1416"/>
    </location>
</feature>
<evidence type="ECO:0000256" key="13">
    <source>
        <dbReference type="ARBA" id="ARBA00023065"/>
    </source>
</evidence>
<dbReference type="FunFam" id="1.10.238.10:FF:000002">
    <property type="entry name" value="Sodium channel protein"/>
    <property type="match status" value="1"/>
</dbReference>
<evidence type="ECO:0000256" key="3">
    <source>
        <dbReference type="ARBA" id="ARBA00022448"/>
    </source>
</evidence>
<feature type="transmembrane region" description="Helical" evidence="25">
    <location>
        <begin position="1696"/>
        <end position="1719"/>
    </location>
</feature>
<keyword evidence="14 25" id="KW-0472">Membrane</keyword>
<keyword evidence="7 25" id="KW-0812">Transmembrane</keyword>
<dbReference type="InterPro" id="IPR010526">
    <property type="entry name" value="Na_trans_assoc_dom"/>
</dbReference>
<feature type="transmembrane region" description="Helical" evidence="25">
    <location>
        <begin position="254"/>
        <end position="274"/>
    </location>
</feature>
<evidence type="ECO:0000256" key="12">
    <source>
        <dbReference type="ARBA" id="ARBA00023053"/>
    </source>
</evidence>
<evidence type="ECO:0000256" key="14">
    <source>
        <dbReference type="ARBA" id="ARBA00023136"/>
    </source>
</evidence>
<dbReference type="FunFam" id="1.10.287.70:FF:000001">
    <property type="entry name" value="Sodium channel protein"/>
    <property type="match status" value="1"/>
</dbReference>
<feature type="transmembrane region" description="Helical" evidence="25">
    <location>
        <begin position="1606"/>
        <end position="1628"/>
    </location>
</feature>
<evidence type="ECO:0000256" key="21">
    <source>
        <dbReference type="ARBA" id="ARBA00038083"/>
    </source>
</evidence>
<keyword evidence="5" id="KW-1003">Cell membrane</keyword>
<dbReference type="InterPro" id="IPR043203">
    <property type="entry name" value="VGCC_Ca_Na"/>
</dbReference>
<feature type="transmembrane region" description="Helical" evidence="25">
    <location>
        <begin position="160"/>
        <end position="179"/>
    </location>
</feature>
<evidence type="ECO:0000313" key="31">
    <source>
        <dbReference type="Ensembl" id="ENSELUP00000018693.3"/>
    </source>
</evidence>
<evidence type="ECO:0000256" key="2">
    <source>
        <dbReference type="ARBA" id="ARBA00006764"/>
    </source>
</evidence>
<evidence type="ECO:0000256" key="19">
    <source>
        <dbReference type="ARBA" id="ARBA00025291"/>
    </source>
</evidence>
<feature type="transmembrane region" description="Helical" evidence="25">
    <location>
        <begin position="1193"/>
        <end position="1209"/>
    </location>
</feature>
<dbReference type="SUPFAM" id="SSF81324">
    <property type="entry name" value="Voltage-gated potassium channels"/>
    <property type="match status" value="4"/>
</dbReference>
<dbReference type="Gene3D" id="1.20.120.350">
    <property type="entry name" value="Voltage-gated potassium channels. Chain C"/>
    <property type="match status" value="4"/>
</dbReference>
<feature type="domain" description="Sodium ion transport-associated" evidence="28">
    <location>
        <begin position="945"/>
        <end position="1148"/>
    </location>
</feature>
<evidence type="ECO:0000259" key="27">
    <source>
        <dbReference type="Pfam" id="PF00520"/>
    </source>
</evidence>
<dbReference type="GO" id="GO:0086010">
    <property type="term" value="P:membrane depolarization during action potential"/>
    <property type="evidence" value="ECO:0007669"/>
    <property type="project" value="TreeGrafter"/>
</dbReference>
<dbReference type="GO" id="GO:0001518">
    <property type="term" value="C:voltage-gated sodium channel complex"/>
    <property type="evidence" value="ECO:0007669"/>
    <property type="project" value="UniProtKB-UniRule"/>
</dbReference>
<keyword evidence="11 25" id="KW-1133">Transmembrane helix</keyword>
<accession>A0A3P8YRA7</accession>
<evidence type="ECO:0000259" key="28">
    <source>
        <dbReference type="Pfam" id="PF06512"/>
    </source>
</evidence>
<evidence type="ECO:0000256" key="9">
    <source>
        <dbReference type="ARBA" id="ARBA00022843"/>
    </source>
</evidence>
<dbReference type="PANTHER" id="PTHR10037:SF208">
    <property type="entry name" value="SODIUM CHANNEL PROTEIN TYPE 10 SUBUNIT ALPHA"/>
    <property type="match status" value="1"/>
</dbReference>
<keyword evidence="32" id="KW-1185">Reference proteome</keyword>
<evidence type="ECO:0000256" key="10">
    <source>
        <dbReference type="ARBA" id="ARBA00022882"/>
    </source>
</evidence>
<reference evidence="31" key="3">
    <citation type="submission" date="2025-08" db="UniProtKB">
        <authorList>
            <consortium name="Ensembl"/>
        </authorList>
    </citation>
    <scope>IDENTIFICATION</scope>
</reference>
<keyword evidence="16" id="KW-0325">Glycoprotein</keyword>
<keyword evidence="9" id="KW-0832">Ubl conjugation</keyword>
<dbReference type="Gene3D" id="1.20.5.1190">
    <property type="entry name" value="iswi atpase"/>
    <property type="match status" value="1"/>
</dbReference>
<feature type="transmembrane region" description="Helical" evidence="25">
    <location>
        <begin position="1539"/>
        <end position="1558"/>
    </location>
</feature>
<feature type="transmembrane region" description="Helical" evidence="25">
    <location>
        <begin position="1286"/>
        <end position="1306"/>
    </location>
</feature>
<keyword evidence="10 25" id="KW-0851">Voltage-gated channel</keyword>
<dbReference type="Pfam" id="PF00520">
    <property type="entry name" value="Ion_trans"/>
    <property type="match status" value="4"/>
</dbReference>
<comment type="subunit">
    <text evidence="24">Voltage-gated sodium (Nav) channels consist of an ion-conducting alpha subunit which is functional on its own associated with regulatory beta subunits.</text>
</comment>
<keyword evidence="3 25" id="KW-0813">Transport</keyword>
<feature type="domain" description="Ion transport" evidence="27">
    <location>
        <begin position="707"/>
        <end position="938"/>
    </location>
</feature>
<dbReference type="InterPro" id="IPR005821">
    <property type="entry name" value="Ion_trans_dom"/>
</dbReference>
<comment type="function">
    <text evidence="19">Tetrodotoxin-resistant channel that mediates the voltage-dependent sodium ion permeability of excitable membranes. Assuming opened or closed conformations in response to the voltage difference across the membrane, the protein forms a sodium-selective channel through which sodium ions may pass in accordance with their electrochemical gradient. Plays a role in neuropathic pain mechanisms.</text>
</comment>
<dbReference type="FunFam" id="1.20.120.350:FF:000005">
    <property type="entry name" value="Sodium channel protein"/>
    <property type="match status" value="1"/>
</dbReference>
<dbReference type="PRINTS" id="PR00170">
    <property type="entry name" value="NACHANNEL"/>
</dbReference>
<dbReference type="FunFam" id="1.20.120.350:FF:000002">
    <property type="entry name" value="Sodium channel protein"/>
    <property type="match status" value="1"/>
</dbReference>
<evidence type="ECO:0000256" key="1">
    <source>
        <dbReference type="ARBA" id="ARBA00004651"/>
    </source>
</evidence>
<evidence type="ECO:0000256" key="16">
    <source>
        <dbReference type="ARBA" id="ARBA00023180"/>
    </source>
</evidence>
<dbReference type="FunFam" id="1.20.5.1190:FF:000001">
    <property type="entry name" value="Sodium channel protein"/>
    <property type="match status" value="1"/>
</dbReference>
<sequence>MATLLLPPGPDSLHRFTRESLAAVEQRIAEEVARRTKHYQEDLGDVELPRPRADLEAGKQLPRIFGDIPSDLVGVPLEDFDPFYFQNQRTFIVLNKGKAIFRFSATSALYIFSPFHPIRRSMNPTFSLTTCTLFSLFIMCTILTNCCFMAMSEPAYWAKYVEYTFTGIYTFESMIKILARGFCVGPFTFLRDPWNWLDFSVIVMAYVTEFVDLGNVSALRTFRVLRALKTISVIPGLKTIVGALIQSVKKLADVMILTVFCLSVFALIGLQLFMGNLRQKCVRSTEHCVNATLDSNTTFFCNNRTWSSLNDFLEDEDNYFKVEGAKDALICGDGSDAGHCPDGFQCMKAGRNPNYGYTSFDSFGWAFLSLFRLMTQDYWENLYHQTLRSAGKTYMVFFVVVIFLGSFYLVNLILAVVAMAYEEQNQATIQEAWQKEREFQLAMERLKKEAQKIQESDSLMSPELSPGRVLPDDKEVQRRRSLQWLVEERENDGEAEEGDVKTLKVDTADGGRPPHPLLIRTLSTRTRRGSNVSVFNFRPRNKDSEGDLADDEFSVHGDNEGASSRTGSLVVPWSSRRRPSTYSTGSRGSQVFLNVNGKLFMAMDQNGVSPLGLPSCTMERVKEESATNSSIELSTMLLSCQVVREEQRRDRALSAASQLTGALEELEESRQKCHPCWYEFAHKYLIWESSPCWLRLKALVKVMVMDPFLDLTITICIVLNTLFMAMEHYPMTDEFNRMLYIGNLVFSGIFTAEMVLKIIALDPYYYFQQGWNIFDSIIVCLSLMELGLSNVEGLSVLRSFRLLRVFKLAKSWPTLNTLIKIIGNSVGALGNLTLVLAIIVFIFAVVGMQLFGKNYQDCVCKISKDCTLPRWHMKDFFHSFLIVFRVLCGEWIETMWDCMEVAGQPLCILVFMLVMVIGNLVVLNLFLALLLSSFSSDNLSAPDDDGEMNNLQIALGRIKNGAVWLRSQICDFFNGNFKRRRQKSKESKAMLKLKRLSHAGPPGELGNGTALAGAGVGIAVIGRHGERTPEVDDSYMTNPNLTISVPIAPGESDVEFPEEDEEEEEEESESSEEEEEAVKDDVSLSEGSTVDLRKPGEEEDEFSEMAEETMDPDNCFPEVCVRHFQCCDIQTTDGLGQLWWRLRKTCFQIVEHSWFESFIIFMILLSSGALAFEDIYIEQRKVIKVVLEYADKIFTYIFILEMALKWIAYGFKKYFTNYWCWLDFLIVDISVIVSLAANALGYSDFAAIKSLRTLRALRPLRALSRFEGMRVVVNALIGAIPSIMNVLLVCLIFWLIFSIMGVNLFAGKYGRCVNRTGYIYNVSMINNMTECKAMNDTQFYWTKVKVNFDNVGAGYLALLQVATFKGWMDIMYAAVDSRAVEEQPIREINMYMYLYFVIFIIFGSFFTLNLFIGVIIDNFNQQKRKISGQDIFMTEEQKKYYNAMKKLGSKKPQKPIPRPVNQVQGFFFDLVGKQAFDIVIMILILLNMITMMVETDEQTSQMEYILNKINLAFIVIFSCECLVKIVALRCYFFTIGWNIFDFVVVILSIVGIVLADIIEKYFVSPTLFRVIRLARIGRVLRLIRGAKGIRTLLFALMMSLPALFNIGLLLFLVMFIYAIFGMANFAYVKKQAGIDDMFNFETFGNSMICLFQITTSAGWDGLLSPILNNSPEECDPNLIHPGTNARGNCGNPSVGITFFVTYIIISFLIVVNMYIAIILENFSVATEESTEPLSEDDFEMFYEVWEKFDPEATQFIEYAKLSDFADTLSEPLRIGKPNKIKLISMDLPMVSGDKIHCLDILFAFTKRVLGESGEMDALKQQMEEKFMMANPSKISYEPITTTLRRKQEDVSAAVIQRCFRRHLVRRQMKQASFLYRSMQTNLTQSPPDEGGNGPEKEGLIASMIKENYGGPEMEVETLSSTSSPPSYDSVTRATSEIFQVIIPEQSRNSRLREHCLAPDRDPDRDPNRHQETFL</sequence>
<comment type="function">
    <text evidence="23">Pore-forming subunit of a voltage-gated sodium (Nav) channel that directly mediates the depolarizing phase of action potentials in excitable membranes. Navs, also called VGSCs (voltage-gated sodium channels) or VDSCs (voltage-dependent sodium channels), operate by switching between closed and open conformations depending on the voltage difference across the membrane. In the open conformation they allow Na(+) ions to selectively pass through the pore, along their electrochemical gradient. The influx of Na+ ions provokes membrane depolarization, initiating the propagation of electrical signals throughout cells and tissues.</text>
</comment>
<evidence type="ECO:0000256" key="15">
    <source>
        <dbReference type="ARBA" id="ARBA00023157"/>
    </source>
</evidence>
<protein>
    <recommendedName>
        <fullName evidence="25">Sodium channel protein</fullName>
    </recommendedName>
</protein>
<keyword evidence="18 25" id="KW-0407">Ion channel</keyword>
<evidence type="ECO:0000256" key="5">
    <source>
        <dbReference type="ARBA" id="ARBA00022475"/>
    </source>
</evidence>
<reference evidence="31" key="4">
    <citation type="submission" date="2025-09" db="UniProtKB">
        <authorList>
            <consortium name="Ensembl"/>
        </authorList>
    </citation>
    <scope>IDENTIFICATION</scope>
</reference>
<feature type="domain" description="SCN5A-like C-terminal IQ motif" evidence="30">
    <location>
        <begin position="1841"/>
        <end position="1874"/>
    </location>
</feature>
<evidence type="ECO:0000256" key="22">
    <source>
        <dbReference type="ARBA" id="ARBA00047025"/>
    </source>
</evidence>
<feature type="domain" description="Ion transport" evidence="27">
    <location>
        <begin position="1152"/>
        <end position="1424"/>
    </location>
</feature>
<comment type="function">
    <text evidence="25">Mediates the voltage-dependent sodium ion permeability of excitable membranes. Assuming opened or closed conformations in response to the voltage difference across the membrane, the protein forms a sodium-selective channel through which Na(+) ions may pass in accordance with their electrochemical gradient.</text>
</comment>
<dbReference type="FunFam" id="1.10.287.70:FF:000006">
    <property type="entry name" value="Sodium channel protein"/>
    <property type="match status" value="1"/>
</dbReference>
<evidence type="ECO:0000256" key="25">
    <source>
        <dbReference type="RuleBase" id="RU361132"/>
    </source>
</evidence>
<feature type="transmembrane region" description="Helical" evidence="25">
    <location>
        <begin position="906"/>
        <end position="931"/>
    </location>
</feature>
<feature type="domain" description="Ion transport" evidence="27">
    <location>
        <begin position="1474"/>
        <end position="1729"/>
    </location>
</feature>
<feature type="region of interest" description="Disordered" evidence="26">
    <location>
        <begin position="1029"/>
        <end position="1100"/>
    </location>
</feature>
<evidence type="ECO:0000256" key="17">
    <source>
        <dbReference type="ARBA" id="ARBA00023201"/>
    </source>
</evidence>
<keyword evidence="6" id="KW-0597">Phosphoprotein</keyword>
<dbReference type="Pfam" id="PF06512">
    <property type="entry name" value="Na_trans_assoc"/>
    <property type="match status" value="1"/>
</dbReference>
<feature type="transmembrane region" description="Helical" evidence="25">
    <location>
        <begin position="124"/>
        <end position="148"/>
    </location>
</feature>
<evidence type="ECO:0000256" key="18">
    <source>
        <dbReference type="ARBA" id="ARBA00023303"/>
    </source>
</evidence>
<comment type="similarity">
    <text evidence="2">Belongs to the sodium channel (TC 1.A.1.10) family. Nav1.8/SCN10A subfamily.</text>
</comment>
<dbReference type="Ensembl" id="ENSELUT00000028636.3">
    <property type="protein sequence ID" value="ENSELUP00000018693.3"/>
    <property type="gene ID" value="ENSELUG00000018230.3"/>
</dbReference>
<feature type="transmembrane region" description="Helical" evidence="25">
    <location>
        <begin position="1154"/>
        <end position="1172"/>
    </location>
</feature>
<keyword evidence="13 25" id="KW-0406">Ion transport</keyword>
<feature type="compositionally biased region" description="Basic and acidic residues" evidence="26">
    <location>
        <begin position="1950"/>
        <end position="1974"/>
    </location>
</feature>
<feature type="transmembrane region" description="Helical" evidence="25">
    <location>
        <begin position="708"/>
        <end position="726"/>
    </location>
</feature>
<feature type="region of interest" description="Disordered" evidence="26">
    <location>
        <begin position="536"/>
        <end position="570"/>
    </location>
</feature>
<feature type="transmembrane region" description="Helical" evidence="25">
    <location>
        <begin position="394"/>
        <end position="421"/>
    </location>
</feature>
<dbReference type="InterPro" id="IPR001696">
    <property type="entry name" value="Na_channel_asu"/>
</dbReference>
<dbReference type="Gene3D" id="1.10.238.10">
    <property type="entry name" value="EF-hand"/>
    <property type="match status" value="1"/>
</dbReference>
<feature type="domain" description="Voltage-gated Na+ ion channel cytoplasmic" evidence="29">
    <location>
        <begin position="524"/>
        <end position="620"/>
    </location>
</feature>
<comment type="similarity">
    <text evidence="21">Belongs to the sodium channel (TC 1.A.1.10) family. Nav1.4/SCN4A subfamily.</text>
</comment>
<keyword evidence="17 25" id="KW-0739">Sodium transport</keyword>
<feature type="transmembrane region" description="Helical" evidence="25">
    <location>
        <begin position="1221"/>
        <end position="1241"/>
    </location>
</feature>
<dbReference type="InterPro" id="IPR024583">
    <property type="entry name" value="Na_trans_cytopl"/>
</dbReference>
<reference evidence="31" key="2">
    <citation type="submission" date="2020-02" db="EMBL/GenBank/DDBJ databases">
        <title>Esox lucius (northern pike) genome, fEsoLuc1, primary haplotype.</title>
        <authorList>
            <person name="Myers G."/>
            <person name="Karagic N."/>
            <person name="Meyer A."/>
            <person name="Pippel M."/>
            <person name="Reichard M."/>
            <person name="Winkler S."/>
            <person name="Tracey A."/>
            <person name="Sims Y."/>
            <person name="Howe K."/>
            <person name="Rhie A."/>
            <person name="Formenti G."/>
            <person name="Durbin R."/>
            <person name="Fedrigo O."/>
            <person name="Jarvis E.D."/>
        </authorList>
    </citation>
    <scope>NUCLEOTIDE SEQUENCE [LARGE SCALE GENOMIC DNA]</scope>
</reference>
<dbReference type="InterPro" id="IPR000048">
    <property type="entry name" value="IQ_motif_EF-hand-BS"/>
</dbReference>
<dbReference type="Proteomes" id="UP000265140">
    <property type="component" value="Chromosome 21"/>
</dbReference>
<dbReference type="FunFam" id="1.20.120.350:FF:000004">
    <property type="entry name" value="Sodium channel protein"/>
    <property type="match status" value="1"/>
</dbReference>
<comment type="subcellular location">
    <subcellularLocation>
        <location evidence="1 25">Cell membrane</location>
        <topology evidence="1 25">Multi-pass membrane protein</topology>
    </subcellularLocation>
</comment>
<evidence type="ECO:0000256" key="11">
    <source>
        <dbReference type="ARBA" id="ARBA00022989"/>
    </source>
</evidence>
<feature type="transmembrane region" description="Helical" evidence="25">
    <location>
        <begin position="231"/>
        <end position="248"/>
    </location>
</feature>
<evidence type="ECO:0000256" key="24">
    <source>
        <dbReference type="ARBA" id="ARBA00064899"/>
    </source>
</evidence>
<dbReference type="CDD" id="cd13433">
    <property type="entry name" value="Na_channel_gate"/>
    <property type="match status" value="1"/>
</dbReference>
<name>A0A3P8YRA7_ESOLU</name>
<organism evidence="31 32">
    <name type="scientific">Esox lucius</name>
    <name type="common">Northern pike</name>
    <dbReference type="NCBI Taxonomy" id="8010"/>
    <lineage>
        <taxon>Eukaryota</taxon>
        <taxon>Metazoa</taxon>
        <taxon>Chordata</taxon>
        <taxon>Craniata</taxon>
        <taxon>Vertebrata</taxon>
        <taxon>Euteleostomi</taxon>
        <taxon>Actinopterygii</taxon>
        <taxon>Neopterygii</taxon>
        <taxon>Teleostei</taxon>
        <taxon>Protacanthopterygii</taxon>
        <taxon>Esociformes</taxon>
        <taxon>Esocidae</taxon>
        <taxon>Esox</taxon>
    </lineage>
</organism>
<feature type="transmembrane region" description="Helical" evidence="25">
    <location>
        <begin position="818"/>
        <end position="846"/>
    </location>
</feature>
<dbReference type="Pfam" id="PF11933">
    <property type="entry name" value="Na_trans_cytopl"/>
    <property type="match status" value="1"/>
</dbReference>
<feature type="domain" description="Ion transport" evidence="27">
    <location>
        <begin position="133"/>
        <end position="427"/>
    </location>
</feature>
<comment type="subunit">
    <text evidence="22">The channel consists of an ion conducting pore forming alpha-subunit regulated by one or more associated auxiliary subunits SCN1B, SCN2B and SCN3B; electrophysiological properties may vary depending on the type of the associated beta subunits. Found in a number of complexes with PRX, DYNLT1 and PDZD2. Interacts with proteins such as FSTL1, PRX, DYNLT1, PDZD2, S100A10 and many others. Interacts with NEDD4 and NEDD4L.</text>
</comment>
<feature type="transmembrane region" description="Helical" evidence="25">
    <location>
        <begin position="738"/>
        <end position="761"/>
    </location>
</feature>
<keyword evidence="8" id="KW-0677">Repeat</keyword>
<dbReference type="Bgee" id="ENSELUG00000018230">
    <property type="expression patterns" value="Expressed in heart and 4 other cell types or tissues"/>
</dbReference>
<feature type="transmembrane region" description="Helical" evidence="25">
    <location>
        <begin position="1505"/>
        <end position="1527"/>
    </location>
</feature>
<feature type="compositionally biased region" description="Acidic residues" evidence="26">
    <location>
        <begin position="1052"/>
        <end position="1078"/>
    </location>
</feature>
<dbReference type="InterPro" id="IPR044564">
    <property type="entry name" value="Na_chnl_inactivation_gate"/>
</dbReference>
<dbReference type="GeneTree" id="ENSGT00940000154992"/>
<dbReference type="FunFam" id="1.20.120.350:FF:000003">
    <property type="entry name" value="Voltage-dependent sodium channel"/>
    <property type="match status" value="1"/>
</dbReference>
<feature type="transmembrane region" description="Helical" evidence="25">
    <location>
        <begin position="199"/>
        <end position="219"/>
    </location>
</feature>
<keyword evidence="12 25" id="KW-0915">Sodium</keyword>
<dbReference type="InterPro" id="IPR027359">
    <property type="entry name" value="Volt_channel_dom_sf"/>
</dbReference>
<dbReference type="GO" id="GO:0005248">
    <property type="term" value="F:voltage-gated sodium channel activity"/>
    <property type="evidence" value="ECO:0007669"/>
    <property type="project" value="InterPro"/>
</dbReference>
<feature type="region of interest" description="Disordered" evidence="26">
    <location>
        <begin position="1948"/>
        <end position="1974"/>
    </location>
</feature>
<dbReference type="PANTHER" id="PTHR10037">
    <property type="entry name" value="VOLTAGE-GATED CATION CHANNEL CALCIUM AND SODIUM"/>
    <property type="match status" value="1"/>
</dbReference>
<keyword evidence="4 25" id="KW-0894">Sodium channel</keyword>
<dbReference type="Pfam" id="PF24609">
    <property type="entry name" value="IQ_SCN5A_C"/>
    <property type="match status" value="1"/>
</dbReference>
<evidence type="ECO:0000256" key="23">
    <source>
        <dbReference type="ARBA" id="ARBA00055248"/>
    </source>
</evidence>